<keyword evidence="4" id="KW-0813">Transport</keyword>
<keyword evidence="4" id="KW-0186">Copper</keyword>
<keyword evidence="6" id="KW-1185">Reference proteome</keyword>
<organism evidence="5 6">
    <name type="scientific">Cercopithifilaria johnstoni</name>
    <dbReference type="NCBI Taxonomy" id="2874296"/>
    <lineage>
        <taxon>Eukaryota</taxon>
        <taxon>Metazoa</taxon>
        <taxon>Ecdysozoa</taxon>
        <taxon>Nematoda</taxon>
        <taxon>Chromadorea</taxon>
        <taxon>Rhabditida</taxon>
        <taxon>Spirurina</taxon>
        <taxon>Spiruromorpha</taxon>
        <taxon>Filarioidea</taxon>
        <taxon>Onchocercidae</taxon>
        <taxon>Cercopithifilaria</taxon>
    </lineage>
</organism>
<dbReference type="PANTHER" id="PTHR12483:SF127">
    <property type="entry name" value="COPPER TRANSPORT PROTEIN"/>
    <property type="match status" value="1"/>
</dbReference>
<dbReference type="EMBL" id="CAKAEH010001446">
    <property type="protein sequence ID" value="CAG9536360.1"/>
    <property type="molecule type" value="Genomic_DNA"/>
</dbReference>
<name>A0A8J2Q4Z9_9BILA</name>
<dbReference type="Pfam" id="PF04145">
    <property type="entry name" value="Ctr"/>
    <property type="match status" value="1"/>
</dbReference>
<gene>
    <name evidence="5" type="ORF">CJOHNSTONI_LOCUS6290</name>
</gene>
<keyword evidence="4" id="KW-0406">Ion transport</keyword>
<dbReference type="InterPro" id="IPR007274">
    <property type="entry name" value="Cop_transporter"/>
</dbReference>
<keyword evidence="4" id="KW-0187">Copper transport</keyword>
<evidence type="ECO:0000256" key="3">
    <source>
        <dbReference type="ARBA" id="ARBA00023136"/>
    </source>
</evidence>
<evidence type="ECO:0000313" key="5">
    <source>
        <dbReference type="EMBL" id="CAG9536360.1"/>
    </source>
</evidence>
<feature type="transmembrane region" description="Helical" evidence="4">
    <location>
        <begin position="221"/>
        <end position="238"/>
    </location>
</feature>
<evidence type="ECO:0000256" key="4">
    <source>
        <dbReference type="RuleBase" id="RU367022"/>
    </source>
</evidence>
<evidence type="ECO:0000256" key="1">
    <source>
        <dbReference type="ARBA" id="ARBA00022692"/>
    </source>
</evidence>
<reference evidence="5" key="1">
    <citation type="submission" date="2021-09" db="EMBL/GenBank/DDBJ databases">
        <authorList>
            <consortium name="Pathogen Informatics"/>
        </authorList>
    </citation>
    <scope>NUCLEOTIDE SEQUENCE</scope>
</reference>
<accession>A0A8J2Q4Z9</accession>
<keyword evidence="2 4" id="KW-1133">Transmembrane helix</keyword>
<keyword evidence="1 4" id="KW-0812">Transmembrane</keyword>
<keyword evidence="3 4" id="KW-0472">Membrane</keyword>
<feature type="transmembrane region" description="Helical" evidence="4">
    <location>
        <begin position="244"/>
        <end position="263"/>
    </location>
</feature>
<evidence type="ECO:0000256" key="2">
    <source>
        <dbReference type="ARBA" id="ARBA00022989"/>
    </source>
</evidence>
<dbReference type="GO" id="GO:0016020">
    <property type="term" value="C:membrane"/>
    <property type="evidence" value="ECO:0007669"/>
    <property type="project" value="UniProtKB-SubCell"/>
</dbReference>
<dbReference type="AlphaFoldDB" id="A0A8J2Q4Z9"/>
<comment type="subcellular location">
    <subcellularLocation>
        <location evidence="4">Membrane</location>
        <topology evidence="4">Multi-pass membrane protein</topology>
    </subcellularLocation>
</comment>
<dbReference type="OrthoDB" id="161814at2759"/>
<evidence type="ECO:0000313" key="6">
    <source>
        <dbReference type="Proteomes" id="UP000746747"/>
    </source>
</evidence>
<protein>
    <recommendedName>
        <fullName evidence="4">Copper transport protein</fullName>
    </recommendedName>
</protein>
<sequence>MSVSSDLAHGRLNESPINSSGFSEFDRLSSVKSLLEELATDYNDYKEPGNKGYNVEIMGKDEMLGYNGQVDHYHVHGMNDGLIKHGKGHDHQHDEHEGHTMKMWFHFGCHEIILFEFWQIESLYGLLLSCLLIFIMACFYEWIKWFRVYLQLSAARCPASCRHTNDEGKEDEVKQDDDKRIDCSRSSVSAPLTITLQPNYHQVSSRTTTREISPTIRSLQAVLYLVQLTLAYCLMLIAMTYNVWLTIAVIAGAASGHWLFAILKCFNPRTDDLDTFATDACH</sequence>
<feature type="transmembrane region" description="Helical" evidence="4">
    <location>
        <begin position="123"/>
        <end position="143"/>
    </location>
</feature>
<comment type="caution">
    <text evidence="5">The sequence shown here is derived from an EMBL/GenBank/DDBJ whole genome shotgun (WGS) entry which is preliminary data.</text>
</comment>
<dbReference type="GO" id="GO:0005375">
    <property type="term" value="F:copper ion transmembrane transporter activity"/>
    <property type="evidence" value="ECO:0007669"/>
    <property type="project" value="UniProtKB-UniRule"/>
</dbReference>
<proteinExistence type="inferred from homology"/>
<comment type="similarity">
    <text evidence="4">Belongs to the copper transporter (Ctr) (TC 1.A.56) family. SLC31A subfamily.</text>
</comment>
<dbReference type="PANTHER" id="PTHR12483">
    <property type="entry name" value="SOLUTE CARRIER FAMILY 31 COPPER TRANSPORTERS"/>
    <property type="match status" value="1"/>
</dbReference>
<dbReference type="Proteomes" id="UP000746747">
    <property type="component" value="Unassembled WGS sequence"/>
</dbReference>